<keyword evidence="4 5" id="KW-0472">Membrane</keyword>
<dbReference type="Proteomes" id="UP000614601">
    <property type="component" value="Unassembled WGS sequence"/>
</dbReference>
<dbReference type="Gene3D" id="1.20.1070.10">
    <property type="entry name" value="Rhodopsin 7-helix transmembrane proteins"/>
    <property type="match status" value="1"/>
</dbReference>
<evidence type="ECO:0000256" key="5">
    <source>
        <dbReference type="SAM" id="Phobius"/>
    </source>
</evidence>
<dbReference type="Proteomes" id="UP000783686">
    <property type="component" value="Unassembled WGS sequence"/>
</dbReference>
<evidence type="ECO:0000256" key="3">
    <source>
        <dbReference type="ARBA" id="ARBA00022989"/>
    </source>
</evidence>
<feature type="transmembrane region" description="Helical" evidence="5">
    <location>
        <begin position="146"/>
        <end position="167"/>
    </location>
</feature>
<feature type="transmembrane region" description="Helical" evidence="5">
    <location>
        <begin position="187"/>
        <end position="210"/>
    </location>
</feature>
<feature type="transmembrane region" description="Helical" evidence="5">
    <location>
        <begin position="240"/>
        <end position="260"/>
    </location>
</feature>
<gene>
    <name evidence="6" type="ORF">BOKJ2_LOCUS8952</name>
</gene>
<dbReference type="AlphaFoldDB" id="A0A811KYC6"/>
<dbReference type="InterPro" id="IPR000276">
    <property type="entry name" value="GPCR_Rhodpsn"/>
</dbReference>
<name>A0A811KYC6_9BILA</name>
<evidence type="ECO:0000313" key="7">
    <source>
        <dbReference type="Proteomes" id="UP000614601"/>
    </source>
</evidence>
<keyword evidence="2 5" id="KW-0812">Transmembrane</keyword>
<dbReference type="GO" id="GO:0016020">
    <property type="term" value="C:membrane"/>
    <property type="evidence" value="ECO:0007669"/>
    <property type="project" value="UniProtKB-SubCell"/>
</dbReference>
<organism evidence="6 7">
    <name type="scientific">Bursaphelenchus okinawaensis</name>
    <dbReference type="NCBI Taxonomy" id="465554"/>
    <lineage>
        <taxon>Eukaryota</taxon>
        <taxon>Metazoa</taxon>
        <taxon>Ecdysozoa</taxon>
        <taxon>Nematoda</taxon>
        <taxon>Chromadorea</taxon>
        <taxon>Rhabditida</taxon>
        <taxon>Tylenchina</taxon>
        <taxon>Tylenchomorpha</taxon>
        <taxon>Aphelenchoidea</taxon>
        <taxon>Aphelenchoididae</taxon>
        <taxon>Bursaphelenchus</taxon>
    </lineage>
</organism>
<comment type="caution">
    <text evidence="6">The sequence shown here is derived from an EMBL/GenBank/DDBJ whole genome shotgun (WGS) entry which is preliminary data.</text>
</comment>
<evidence type="ECO:0000256" key="2">
    <source>
        <dbReference type="ARBA" id="ARBA00022692"/>
    </source>
</evidence>
<dbReference type="EMBL" id="CAJFCW020000004">
    <property type="protein sequence ID" value="CAG9113716.1"/>
    <property type="molecule type" value="Genomic_DNA"/>
</dbReference>
<feature type="transmembrane region" description="Helical" evidence="5">
    <location>
        <begin position="272"/>
        <end position="292"/>
    </location>
</feature>
<dbReference type="SUPFAM" id="SSF81321">
    <property type="entry name" value="Family A G protein-coupled receptor-like"/>
    <property type="match status" value="1"/>
</dbReference>
<dbReference type="GO" id="GO:0004930">
    <property type="term" value="F:G protein-coupled receptor activity"/>
    <property type="evidence" value="ECO:0007669"/>
    <property type="project" value="InterPro"/>
</dbReference>
<dbReference type="OrthoDB" id="5807083at2759"/>
<dbReference type="Pfam" id="PF00001">
    <property type="entry name" value="7tm_1"/>
    <property type="match status" value="1"/>
</dbReference>
<evidence type="ECO:0000313" key="6">
    <source>
        <dbReference type="EMBL" id="CAD5220454.1"/>
    </source>
</evidence>
<comment type="subcellular location">
    <subcellularLocation>
        <location evidence="1">Membrane</location>
    </subcellularLocation>
</comment>
<proteinExistence type="predicted"/>
<keyword evidence="7" id="KW-1185">Reference proteome</keyword>
<dbReference type="EMBL" id="CAJFDH010000004">
    <property type="protein sequence ID" value="CAD5220454.1"/>
    <property type="molecule type" value="Genomic_DNA"/>
</dbReference>
<feature type="transmembrane region" description="Helical" evidence="5">
    <location>
        <begin position="56"/>
        <end position="77"/>
    </location>
</feature>
<evidence type="ECO:0000256" key="1">
    <source>
        <dbReference type="ARBA" id="ARBA00004370"/>
    </source>
</evidence>
<evidence type="ECO:0008006" key="8">
    <source>
        <dbReference type="Google" id="ProtNLM"/>
    </source>
</evidence>
<protein>
    <recommendedName>
        <fullName evidence="8">G_PROTEIN_RECEP_F1_2 domain-containing protein</fullName>
    </recommendedName>
</protein>
<feature type="transmembrane region" description="Helical" evidence="5">
    <location>
        <begin position="114"/>
        <end position="134"/>
    </location>
</feature>
<keyword evidence="3 5" id="KW-1133">Transmembrane helix</keyword>
<reference evidence="6" key="1">
    <citation type="submission" date="2020-09" db="EMBL/GenBank/DDBJ databases">
        <authorList>
            <person name="Kikuchi T."/>
        </authorList>
    </citation>
    <scope>NUCLEOTIDE SEQUENCE</scope>
    <source>
        <strain evidence="6">SH1</strain>
    </source>
</reference>
<evidence type="ECO:0000256" key="4">
    <source>
        <dbReference type="ARBA" id="ARBA00023136"/>
    </source>
</evidence>
<sequence length="333" mass="38140">MMCLDVCGWDTPDNFFCYMYILQAILSIIGFIVNLIICIFAFSGDRFSPHTAMTRALLWADVMSSFAYIADSISSLLQRNADIVLGPPQFEYVSISTCASNKPQLFFLQIGRQWRSVIILIMGVERYLFITYPLWFKVVRVRRLPILIFTTCYVLLSAGIAYTNALVIDPTELTHFSCEVTWAFGDNYGWCQSGMVIVAITVAFLLNYYARYVVRKDTALLHFGNNRPRLNNEKRKIRKAMWLISATLITCVIPQVLLVVLRALDQRGLQKWKLLVSQLFLLKFIANFVLMAKLSRVGPQLSFFAPRFCCSMTLRKARVDHNDSIASVSYYVN</sequence>
<feature type="transmembrane region" description="Helical" evidence="5">
    <location>
        <begin position="20"/>
        <end position="44"/>
    </location>
</feature>
<accession>A0A811KYC6</accession>